<organism evidence="8 9">
    <name type="scientific">Skermanella cutis</name>
    <dbReference type="NCBI Taxonomy" id="2775420"/>
    <lineage>
        <taxon>Bacteria</taxon>
        <taxon>Pseudomonadati</taxon>
        <taxon>Pseudomonadota</taxon>
        <taxon>Alphaproteobacteria</taxon>
        <taxon>Rhodospirillales</taxon>
        <taxon>Azospirillaceae</taxon>
        <taxon>Skermanella</taxon>
    </lineage>
</organism>
<feature type="domain" description="EamA" evidence="7">
    <location>
        <begin position="167"/>
        <end position="304"/>
    </location>
</feature>
<dbReference type="PANTHER" id="PTHR32322">
    <property type="entry name" value="INNER MEMBRANE TRANSPORTER"/>
    <property type="match status" value="1"/>
</dbReference>
<keyword evidence="4 6" id="KW-1133">Transmembrane helix</keyword>
<evidence type="ECO:0000313" key="8">
    <source>
        <dbReference type="EMBL" id="QQP87591.1"/>
    </source>
</evidence>
<dbReference type="RefSeq" id="WP_201071000.1">
    <property type="nucleotide sequence ID" value="NZ_CP067420.1"/>
</dbReference>
<protein>
    <submittedName>
        <fullName evidence="8">DMT family transporter</fullName>
    </submittedName>
</protein>
<keyword evidence="2" id="KW-1003">Cell membrane</keyword>
<keyword evidence="9" id="KW-1185">Reference proteome</keyword>
<reference evidence="8" key="1">
    <citation type="submission" date="2021-02" db="EMBL/GenBank/DDBJ databases">
        <title>Skermanella TT6 skin isolate.</title>
        <authorList>
            <person name="Lee K."/>
            <person name="Ganzorig M."/>
        </authorList>
    </citation>
    <scope>NUCLEOTIDE SEQUENCE</scope>
    <source>
        <strain evidence="8">TT6</strain>
    </source>
</reference>
<feature type="transmembrane region" description="Helical" evidence="6">
    <location>
        <begin position="230"/>
        <end position="252"/>
    </location>
</feature>
<dbReference type="Proteomes" id="UP000595197">
    <property type="component" value="Chromosome"/>
</dbReference>
<evidence type="ECO:0000313" key="9">
    <source>
        <dbReference type="Proteomes" id="UP000595197"/>
    </source>
</evidence>
<gene>
    <name evidence="8" type="ORF">IGS68_15945</name>
</gene>
<dbReference type="EMBL" id="CP067420">
    <property type="protein sequence ID" value="QQP87591.1"/>
    <property type="molecule type" value="Genomic_DNA"/>
</dbReference>
<feature type="transmembrane region" description="Helical" evidence="6">
    <location>
        <begin position="50"/>
        <end position="70"/>
    </location>
</feature>
<keyword evidence="3 6" id="KW-0812">Transmembrane</keyword>
<sequence>MGLHAAAPAAGTARETRGTVAKVALILAIGLFWGGNWPAVKTVLFELPPITLRAIGFTTGALALLAWAGARGLPLKVPAAEIPWLAATGLLNILAFNLCTAFAQLMMPTSRAAIIAFTMPVWAALLAIPLLGERPGGRQVVGLALGLGGLLVLLGPEALRGGAGDLSGPFLVVAAAVSWALGTVLMKRRGIWRSHAAVVTGWQYTLSAVPVIVLAAVLESAPGPASWHLPTWLALGYHLVFSICIAQILWFVIVRRLTVAQSTIATLLIPVVGVAGSILVLGDPLTARVLAALALVVSAVACVMVRRRRSD</sequence>
<feature type="domain" description="EamA" evidence="7">
    <location>
        <begin position="23"/>
        <end position="154"/>
    </location>
</feature>
<feature type="transmembrane region" description="Helical" evidence="6">
    <location>
        <begin position="287"/>
        <end position="305"/>
    </location>
</feature>
<feature type="transmembrane region" description="Helical" evidence="6">
    <location>
        <begin position="168"/>
        <end position="186"/>
    </location>
</feature>
<feature type="transmembrane region" description="Helical" evidence="6">
    <location>
        <begin position="20"/>
        <end position="38"/>
    </location>
</feature>
<dbReference type="SUPFAM" id="SSF103481">
    <property type="entry name" value="Multidrug resistance efflux transporter EmrE"/>
    <property type="match status" value="2"/>
</dbReference>
<evidence type="ECO:0000256" key="5">
    <source>
        <dbReference type="ARBA" id="ARBA00023136"/>
    </source>
</evidence>
<feature type="transmembrane region" description="Helical" evidence="6">
    <location>
        <begin position="139"/>
        <end position="156"/>
    </location>
</feature>
<evidence type="ECO:0000256" key="2">
    <source>
        <dbReference type="ARBA" id="ARBA00022475"/>
    </source>
</evidence>
<accession>A0ABX7B019</accession>
<evidence type="ECO:0000256" key="1">
    <source>
        <dbReference type="ARBA" id="ARBA00004651"/>
    </source>
</evidence>
<dbReference type="InterPro" id="IPR000620">
    <property type="entry name" value="EamA_dom"/>
</dbReference>
<feature type="transmembrane region" description="Helical" evidence="6">
    <location>
        <begin position="82"/>
        <end position="106"/>
    </location>
</feature>
<dbReference type="InterPro" id="IPR050638">
    <property type="entry name" value="AA-Vitamin_Transporters"/>
</dbReference>
<dbReference type="InterPro" id="IPR037185">
    <property type="entry name" value="EmrE-like"/>
</dbReference>
<comment type="subcellular location">
    <subcellularLocation>
        <location evidence="1">Cell membrane</location>
        <topology evidence="1">Multi-pass membrane protein</topology>
    </subcellularLocation>
</comment>
<dbReference type="PANTHER" id="PTHR32322:SF18">
    <property type="entry name" value="S-ADENOSYLMETHIONINE_S-ADENOSYLHOMOCYSTEINE TRANSPORTER"/>
    <property type="match status" value="1"/>
</dbReference>
<evidence type="ECO:0000259" key="7">
    <source>
        <dbReference type="Pfam" id="PF00892"/>
    </source>
</evidence>
<proteinExistence type="predicted"/>
<evidence type="ECO:0000256" key="4">
    <source>
        <dbReference type="ARBA" id="ARBA00022989"/>
    </source>
</evidence>
<feature type="transmembrane region" description="Helical" evidence="6">
    <location>
        <begin position="112"/>
        <end position="132"/>
    </location>
</feature>
<dbReference type="Pfam" id="PF00892">
    <property type="entry name" value="EamA"/>
    <property type="match status" value="2"/>
</dbReference>
<evidence type="ECO:0000256" key="6">
    <source>
        <dbReference type="SAM" id="Phobius"/>
    </source>
</evidence>
<feature type="transmembrane region" description="Helical" evidence="6">
    <location>
        <begin position="198"/>
        <end position="218"/>
    </location>
</feature>
<evidence type="ECO:0000256" key="3">
    <source>
        <dbReference type="ARBA" id="ARBA00022692"/>
    </source>
</evidence>
<name>A0ABX7B019_9PROT</name>
<keyword evidence="5 6" id="KW-0472">Membrane</keyword>
<feature type="transmembrane region" description="Helical" evidence="6">
    <location>
        <begin position="264"/>
        <end position="281"/>
    </location>
</feature>